<dbReference type="InterPro" id="IPR017956">
    <property type="entry name" value="AT_hook_DNA-bd_motif"/>
</dbReference>
<comment type="caution">
    <text evidence="2">The sequence shown here is derived from an EMBL/GenBank/DDBJ whole genome shotgun (WGS) entry which is preliminary data.</text>
</comment>
<organism evidence="2 3">
    <name type="scientific">Fusarium poae</name>
    <dbReference type="NCBI Taxonomy" id="36050"/>
    <lineage>
        <taxon>Eukaryota</taxon>
        <taxon>Fungi</taxon>
        <taxon>Dikarya</taxon>
        <taxon>Ascomycota</taxon>
        <taxon>Pezizomycotina</taxon>
        <taxon>Sordariomycetes</taxon>
        <taxon>Hypocreomycetidae</taxon>
        <taxon>Hypocreales</taxon>
        <taxon>Nectriaceae</taxon>
        <taxon>Fusarium</taxon>
    </lineage>
</organism>
<feature type="compositionally biased region" description="Basic and acidic residues" evidence="1">
    <location>
        <begin position="61"/>
        <end position="70"/>
    </location>
</feature>
<feature type="compositionally biased region" description="Polar residues" evidence="1">
    <location>
        <begin position="455"/>
        <end position="477"/>
    </location>
</feature>
<feature type="compositionally biased region" description="Polar residues" evidence="1">
    <location>
        <begin position="775"/>
        <end position="787"/>
    </location>
</feature>
<accession>A0A1B8AI23</accession>
<evidence type="ECO:0000313" key="2">
    <source>
        <dbReference type="EMBL" id="OBS20172.1"/>
    </source>
</evidence>
<dbReference type="SMART" id="SM00384">
    <property type="entry name" value="AT_hook"/>
    <property type="match status" value="2"/>
</dbReference>
<feature type="region of interest" description="Disordered" evidence="1">
    <location>
        <begin position="445"/>
        <end position="491"/>
    </location>
</feature>
<feature type="region of interest" description="Disordered" evidence="1">
    <location>
        <begin position="41"/>
        <end position="107"/>
    </location>
</feature>
<feature type="compositionally biased region" description="Basic and acidic residues" evidence="1">
    <location>
        <begin position="87"/>
        <end position="99"/>
    </location>
</feature>
<evidence type="ECO:0000256" key="1">
    <source>
        <dbReference type="SAM" id="MobiDB-lite"/>
    </source>
</evidence>
<feature type="compositionally biased region" description="Basic residues" evidence="1">
    <location>
        <begin position="724"/>
        <end position="750"/>
    </location>
</feature>
<keyword evidence="3" id="KW-1185">Reference proteome</keyword>
<name>A0A1B8AI23_FUSPO</name>
<feature type="compositionally biased region" description="Low complexity" evidence="1">
    <location>
        <begin position="796"/>
        <end position="805"/>
    </location>
</feature>
<protein>
    <submittedName>
        <fullName evidence="2">Uncharacterized protein</fullName>
    </submittedName>
</protein>
<dbReference type="EMBL" id="LYXU01000004">
    <property type="protein sequence ID" value="OBS20172.1"/>
    <property type="molecule type" value="Genomic_DNA"/>
</dbReference>
<evidence type="ECO:0000313" key="3">
    <source>
        <dbReference type="Proteomes" id="UP000091967"/>
    </source>
</evidence>
<sequence>MEPYVPFAWDDTDNGTWDNGQVLFGPAGQEVDTLQDAHMQSEPRKRAFEMTGPGNAKRQRLMREGEELARSESTLPPSFPQPQPGRMKPDKSVTDERVRRMFSAPPKQERVKDFDTFFLQQYPLDSLARPSGLPWASKERHAPVKKPRGRPRKTPPDDTKHVNPQRLTYAPGKLPPPQPIPDGLLLPNGYESQIETTNGQNQYPFQQDFSVTKLPQHPEAYGPGLPATNEDTLAETTTGNDVLEQSKESLDSHEETWNGLSWGVKWVILWILNKTNRFAKIVTLILHLGHRQVHEFIEQYIRQYLFWETWKEHVERIPHAALLEHALEKRQTVAELLQQYRPLLYTEQITRQDEEKGAGFLFSLGQPGVVEEFKALMNEKLTGFLRLDIEWDFIQEVIDKQQILASVGLRWLNPEAVGRAIMRSLPQEDMKQKSGLRNPLTKITLFGSTKDDGQDSNMSQNESEPTDNDQTSQTNKQPVAEARDEEAYSESLPFPEAPLLSLLPGPHGRQAIPAHQKLLKVAIHRTAPESYGTVQGVFASKLVSTLVEEERGPLPIPSAYRPRGFPFYAKHVPGIAGYSNEDLVGEVHRDTRSQNGGLTDRQLMRHDVLSARGRAFTQIAERPATQNGRNETRHYRESGLNRVINAPITEHTVSVPSSGYLNKPDEPPTPSKQLRQMLEKYNGFLTETNQEEKSASSDSDDEAAMDISDIALPEPENDEEYCPKKKSSRKPPKKKATSVRKVGRPRKASIKKNDTTPKNAEGLQGHGGQADTRLESNTQDSFNAQKTPTKEHTRDGPPSSGPPSSSRRKIIIRQSQTPTPADPSNPEPGVTIPGQDHPTPTRATIPRAKHAVSAKYATYASMSTHARFAQTAIHSARGVADLTTITLPNNVVDANKLTLEFSKIKRCGKQNVDRAEFAWKAERAEFAGTAFVAEDALHVLGKERGDAKGISE</sequence>
<dbReference type="GO" id="GO:0003677">
    <property type="term" value="F:DNA binding"/>
    <property type="evidence" value="ECO:0007669"/>
    <property type="project" value="InterPro"/>
</dbReference>
<feature type="region of interest" description="Disordered" evidence="1">
    <location>
        <begin position="708"/>
        <end position="843"/>
    </location>
</feature>
<dbReference type="Proteomes" id="UP000091967">
    <property type="component" value="Unassembled WGS sequence"/>
</dbReference>
<dbReference type="AlphaFoldDB" id="A0A1B8AI23"/>
<gene>
    <name evidence="2" type="ORF">FPOA_11894</name>
</gene>
<proteinExistence type="predicted"/>
<feature type="region of interest" description="Disordered" evidence="1">
    <location>
        <begin position="128"/>
        <end position="178"/>
    </location>
</feature>
<reference evidence="2 3" key="1">
    <citation type="submission" date="2016-06" db="EMBL/GenBank/DDBJ databases">
        <title>Living apart together: crosstalk between the core and supernumerary genomes in a fungal plant pathogen.</title>
        <authorList>
            <person name="Vanheule A."/>
            <person name="Audenaert K."/>
            <person name="Warris S."/>
            <person name="Van De Geest H."/>
            <person name="Schijlen E."/>
            <person name="Hofte M."/>
            <person name="De Saeger S."/>
            <person name="Haesaert G."/>
            <person name="Waalwijk C."/>
            <person name="Van Der Lee T."/>
        </authorList>
    </citation>
    <scope>NUCLEOTIDE SEQUENCE [LARGE SCALE GENOMIC DNA]</scope>
    <source>
        <strain evidence="2 3">2516</strain>
    </source>
</reference>
<dbReference type="OMA" id="WEIDNGY"/>
<feature type="compositionally biased region" description="Basic residues" evidence="1">
    <location>
        <begin position="143"/>
        <end position="153"/>
    </location>
</feature>